<dbReference type="AlphaFoldDB" id="A0A699QNA6"/>
<dbReference type="EMBL" id="BKCJ011043648">
    <property type="protein sequence ID" value="GFC73678.1"/>
    <property type="molecule type" value="Genomic_DNA"/>
</dbReference>
<accession>A0A699QNA6</accession>
<keyword evidence="1" id="KW-0548">Nucleotidyltransferase</keyword>
<dbReference type="PANTHER" id="PTHR46890:SF48">
    <property type="entry name" value="RNA-DIRECTED DNA POLYMERASE"/>
    <property type="match status" value="1"/>
</dbReference>
<sequence>MNVVKSLQELEKLQSLEAAQKANIKWVIEGDENSKYYQVILNKKKGINRIFEAFWLKEDRLHDNMNFPHNLTSDQADLEIDVSNEDIRKVVWDCGIDKSPGPHGFTFGFYRRFWNLIEKDVVEAVLYFFHRGSFPKGKNSSFIALILKFSDANTVKDIRPVSLIGGGLGLRDR</sequence>
<reference evidence="1" key="1">
    <citation type="journal article" date="2019" name="Sci. Rep.">
        <title>Draft genome of Tanacetum cinerariifolium, the natural source of mosquito coil.</title>
        <authorList>
            <person name="Yamashiro T."/>
            <person name="Shiraishi A."/>
            <person name="Satake H."/>
            <person name="Nakayama K."/>
        </authorList>
    </citation>
    <scope>NUCLEOTIDE SEQUENCE</scope>
</reference>
<dbReference type="InterPro" id="IPR052343">
    <property type="entry name" value="Retrotransposon-Effector_Assoc"/>
</dbReference>
<name>A0A699QNA6_TANCI</name>
<comment type="caution">
    <text evidence="1">The sequence shown here is derived from an EMBL/GenBank/DDBJ whole genome shotgun (WGS) entry which is preliminary data.</text>
</comment>
<keyword evidence="1" id="KW-0808">Transferase</keyword>
<keyword evidence="1" id="KW-0695">RNA-directed DNA polymerase</keyword>
<proteinExistence type="predicted"/>
<organism evidence="1">
    <name type="scientific">Tanacetum cinerariifolium</name>
    <name type="common">Dalmatian daisy</name>
    <name type="synonym">Chrysanthemum cinerariifolium</name>
    <dbReference type="NCBI Taxonomy" id="118510"/>
    <lineage>
        <taxon>Eukaryota</taxon>
        <taxon>Viridiplantae</taxon>
        <taxon>Streptophyta</taxon>
        <taxon>Embryophyta</taxon>
        <taxon>Tracheophyta</taxon>
        <taxon>Spermatophyta</taxon>
        <taxon>Magnoliopsida</taxon>
        <taxon>eudicotyledons</taxon>
        <taxon>Gunneridae</taxon>
        <taxon>Pentapetalae</taxon>
        <taxon>asterids</taxon>
        <taxon>campanulids</taxon>
        <taxon>Asterales</taxon>
        <taxon>Asteraceae</taxon>
        <taxon>Asteroideae</taxon>
        <taxon>Anthemideae</taxon>
        <taxon>Anthemidinae</taxon>
        <taxon>Tanacetum</taxon>
    </lineage>
</organism>
<gene>
    <name evidence="1" type="ORF">Tci_845648</name>
</gene>
<dbReference type="PANTHER" id="PTHR46890">
    <property type="entry name" value="NON-LTR RETROLELEMENT REVERSE TRANSCRIPTASE-LIKE PROTEIN-RELATED"/>
    <property type="match status" value="1"/>
</dbReference>
<dbReference type="GO" id="GO:0003964">
    <property type="term" value="F:RNA-directed DNA polymerase activity"/>
    <property type="evidence" value="ECO:0007669"/>
    <property type="project" value="UniProtKB-KW"/>
</dbReference>
<protein>
    <submittedName>
        <fullName evidence="1">RNA-directed DNA polymerase, eukaryota, reverse transcriptase zinc-binding domain protein</fullName>
    </submittedName>
</protein>
<evidence type="ECO:0000313" key="1">
    <source>
        <dbReference type="EMBL" id="GFC73678.1"/>
    </source>
</evidence>